<keyword evidence="5" id="KW-0732">Signal</keyword>
<evidence type="ECO:0000256" key="4">
    <source>
        <dbReference type="RuleBase" id="RU003357"/>
    </source>
</evidence>
<dbReference type="eggNOG" id="COG4771">
    <property type="taxonomic scope" value="Bacteria"/>
</dbReference>
<dbReference type="AlphaFoldDB" id="E1SVM1"/>
<organism evidence="8 9">
    <name type="scientific">Ferrimonas balearica (strain DSM 9799 / CCM 4581 / KCTC 23876 / PAT)</name>
    <dbReference type="NCBI Taxonomy" id="550540"/>
    <lineage>
        <taxon>Bacteria</taxon>
        <taxon>Pseudomonadati</taxon>
        <taxon>Pseudomonadota</taxon>
        <taxon>Gammaproteobacteria</taxon>
        <taxon>Alteromonadales</taxon>
        <taxon>Ferrimonadaceae</taxon>
        <taxon>Ferrimonas</taxon>
    </lineage>
</organism>
<name>E1SVM1_FERBD</name>
<evidence type="ECO:0000259" key="7">
    <source>
        <dbReference type="Pfam" id="PF07715"/>
    </source>
</evidence>
<reference evidence="8 9" key="1">
    <citation type="journal article" date="2010" name="Stand. Genomic Sci.">
        <title>Complete genome sequence of Ferrimonas balearica type strain (PAT).</title>
        <authorList>
            <person name="Nolan M."/>
            <person name="Sikorski J."/>
            <person name="Davenport K."/>
            <person name="Lucas S."/>
            <person name="Glavina Del Rio T."/>
            <person name="Tice H."/>
            <person name="Cheng J."/>
            <person name="Goodwin L."/>
            <person name="Pitluck S."/>
            <person name="Liolios K."/>
            <person name="Ivanova N."/>
            <person name="Mavromatis K."/>
            <person name="Ovchinnikova G."/>
            <person name="Pati A."/>
            <person name="Chen A."/>
            <person name="Palaniappan K."/>
            <person name="Land M."/>
            <person name="Hauser L."/>
            <person name="Chang Y."/>
            <person name="Jeffries C."/>
            <person name="Tapia R."/>
            <person name="Brettin T."/>
            <person name="Detter J."/>
            <person name="Han C."/>
            <person name="Yasawong M."/>
            <person name="Rohde M."/>
            <person name="Tindall B."/>
            <person name="Goker M."/>
            <person name="Woyke T."/>
            <person name="Bristow J."/>
            <person name="Eisen J."/>
            <person name="Markowitz V."/>
            <person name="Hugenholtz P."/>
            <person name="Kyrpides N."/>
            <person name="Klenk H."/>
            <person name="Lapidus A."/>
        </authorList>
    </citation>
    <scope>NUCLEOTIDE SEQUENCE [LARGE SCALE GENOMIC DNA]</scope>
    <source>
        <strain evidence="9">DSM 9799 / CCM 4581 / KCTC 23876 / PAT</strain>
    </source>
</reference>
<dbReference type="InterPro" id="IPR012910">
    <property type="entry name" value="Plug_dom"/>
</dbReference>
<dbReference type="InterPro" id="IPR000531">
    <property type="entry name" value="Beta-barrel_TonB"/>
</dbReference>
<keyword evidence="8" id="KW-0675">Receptor</keyword>
<feature type="chain" id="PRO_5003151202" evidence="5">
    <location>
        <begin position="33"/>
        <end position="883"/>
    </location>
</feature>
<keyword evidence="9" id="KW-1185">Reference proteome</keyword>
<gene>
    <name evidence="8" type="ordered locus">Fbal_2149</name>
</gene>
<dbReference type="eggNOG" id="COG1629">
    <property type="taxonomic scope" value="Bacteria"/>
</dbReference>
<evidence type="ECO:0000256" key="3">
    <source>
        <dbReference type="ARBA" id="ARBA00023237"/>
    </source>
</evidence>
<keyword evidence="3" id="KW-0998">Cell outer membrane</keyword>
<sequence>MKSQPKFRTSKTGLAVAKALSLASLLSFPALAADTDTEAGADNQQVEVISVVGRLQRAASEVVEERREIPYVADLMGADQIARTGDSDAAAALRRVTGLTLRNGQFIYVRGLGERYSSTSLNGAQVPSPDPTRSVIPMDLFPAAIIQSLSVQKAASPANPATFGGGHVDIRTKAIPNDFFIKFSVGGQYNTNNSDDRLTYPGGDDDWQGRDDGTRALPQSVSDAFASYGGISVTDIFRVVQDADQAVAINRGLAQDMNRNMTLQEKSSNPGFRGSLSVGHNLDLDDAGDWRFGFVGGTYYKNQTDNYRQREAELANAEGDLNASANVRGSEQIVQWSGMWNMGLEWTDDHKLSTHTTYLSDTSDDVRITLEETLDTINEDRALEVHSVDYEERTLISNQISGQHFFPYLWDIEANWQYTDARARRQAPNELAYTYSVLQDDNGAITDRAMAKRSDAAVYRYSDLKDDTENYGFDLMLPLYIGDAELKLKGGYEYFERARTSYSTRLAFDASRYQADNLVGDFDEVFSDANISNPDNGFALLDTTSETDDYIAAQMIDAGFAEFDLNWADTFRITGGARYEDFRQVMLPLTPEGEISDEGGRNDVLDYSTAEDGWYPSLSATWIMNDEMQLRLAYSKTLVRPDLREVAPVRFKDPVTGFDMIGNADLDSSDIQNVDVRWEWYMESGSNLSVGAFYKDLEAPIESVQVVTEQDTLLTFQNAENGEIYGLETEFHQELGFINEGSAIWDGLFVSGNLTLSDSEITIAPSGNINPTNSKRRMTGHSEWVANLQLSFDSPDNLHAATLVYNVFGERIAYAGSAGLDDVLEQPFHSLDFTYSVYPLDQMAVKFKAKNILGQETEYQQEGKEVFWKEPGTEFTLTFAFEF</sequence>
<dbReference type="EMBL" id="CP002209">
    <property type="protein sequence ID" value="ADN76352.1"/>
    <property type="molecule type" value="Genomic_DNA"/>
</dbReference>
<keyword evidence="4" id="KW-0798">TonB box</keyword>
<dbReference type="Proteomes" id="UP000006683">
    <property type="component" value="Chromosome"/>
</dbReference>
<dbReference type="InterPro" id="IPR037066">
    <property type="entry name" value="Plug_dom_sf"/>
</dbReference>
<evidence type="ECO:0000256" key="5">
    <source>
        <dbReference type="SAM" id="SignalP"/>
    </source>
</evidence>
<dbReference type="PANTHER" id="PTHR40980">
    <property type="entry name" value="PLUG DOMAIN-CONTAINING PROTEIN"/>
    <property type="match status" value="1"/>
</dbReference>
<dbReference type="SUPFAM" id="SSF56935">
    <property type="entry name" value="Porins"/>
    <property type="match status" value="1"/>
</dbReference>
<proteinExistence type="inferred from homology"/>
<dbReference type="Gene3D" id="2.170.130.10">
    <property type="entry name" value="TonB-dependent receptor, plug domain"/>
    <property type="match status" value="1"/>
</dbReference>
<dbReference type="STRING" id="550540.Fbal_2149"/>
<dbReference type="HOGENOM" id="CLU_006935_0_0_6"/>
<dbReference type="InterPro" id="IPR036942">
    <property type="entry name" value="Beta-barrel_TonB_sf"/>
</dbReference>
<evidence type="ECO:0000313" key="8">
    <source>
        <dbReference type="EMBL" id="ADN76352.1"/>
    </source>
</evidence>
<dbReference type="PANTHER" id="PTHR40980:SF5">
    <property type="entry name" value="TONB-DEPENDENT RECEPTOR"/>
    <property type="match status" value="1"/>
</dbReference>
<dbReference type="KEGG" id="fbl:Fbal_2149"/>
<feature type="domain" description="TonB-dependent receptor-like beta-barrel" evidence="6">
    <location>
        <begin position="365"/>
        <end position="816"/>
    </location>
</feature>
<evidence type="ECO:0000256" key="1">
    <source>
        <dbReference type="ARBA" id="ARBA00004442"/>
    </source>
</evidence>
<feature type="signal peptide" evidence="5">
    <location>
        <begin position="1"/>
        <end position="32"/>
    </location>
</feature>
<accession>E1SVM1</accession>
<dbReference type="Pfam" id="PF00593">
    <property type="entry name" value="TonB_dep_Rec_b-barrel"/>
    <property type="match status" value="1"/>
</dbReference>
<evidence type="ECO:0000259" key="6">
    <source>
        <dbReference type="Pfam" id="PF00593"/>
    </source>
</evidence>
<dbReference type="GO" id="GO:0009279">
    <property type="term" value="C:cell outer membrane"/>
    <property type="evidence" value="ECO:0007669"/>
    <property type="project" value="UniProtKB-SubCell"/>
</dbReference>
<comment type="subcellular location">
    <subcellularLocation>
        <location evidence="1 4">Cell outer membrane</location>
    </subcellularLocation>
</comment>
<dbReference type="Gene3D" id="2.40.170.20">
    <property type="entry name" value="TonB-dependent receptor, beta-barrel domain"/>
    <property type="match status" value="1"/>
</dbReference>
<evidence type="ECO:0000256" key="2">
    <source>
        <dbReference type="ARBA" id="ARBA00023136"/>
    </source>
</evidence>
<dbReference type="Pfam" id="PF07715">
    <property type="entry name" value="Plug"/>
    <property type="match status" value="1"/>
</dbReference>
<dbReference type="RefSeq" id="WP_013345658.1">
    <property type="nucleotide sequence ID" value="NC_014541.1"/>
</dbReference>
<keyword evidence="2 4" id="KW-0472">Membrane</keyword>
<feature type="domain" description="TonB-dependent receptor plug" evidence="7">
    <location>
        <begin position="66"/>
        <end position="158"/>
    </location>
</feature>
<dbReference type="GeneID" id="67182352"/>
<protein>
    <submittedName>
        <fullName evidence="8">TonB-dependent receptor plug</fullName>
    </submittedName>
</protein>
<comment type="similarity">
    <text evidence="4">Belongs to the TonB-dependent receptor family.</text>
</comment>
<dbReference type="OrthoDB" id="9768470at2"/>
<evidence type="ECO:0000313" key="9">
    <source>
        <dbReference type="Proteomes" id="UP000006683"/>
    </source>
</evidence>